<sequence length="261" mass="29841">MLPVPHTHLTRVFPYRATLPPEVIDLVIDHLHNDPLTLEACSLVSRNWLSSSRHHLFGSVYIRVTHRRIHCLGEILDSPRNTLSFHLRSLHATGPPHIYSQFWKLLHVFPRLQSLHIHRIKMLRGCEPLHLPSISALTLSSVPFSSYRELETFLASFPALKTLTLHDVSCDHDSSLPLYPPRNLARKLSLDVLKMTPIDGLLNWLRWTGLALCAPRLDIEFNKMEPAISDYLKAMGTQLQALTLRFHGPSQLGMSLWLPFL</sequence>
<dbReference type="EMBL" id="JARJCW010000116">
    <property type="protein sequence ID" value="KAJ7192690.1"/>
    <property type="molecule type" value="Genomic_DNA"/>
</dbReference>
<evidence type="ECO:0000313" key="2">
    <source>
        <dbReference type="Proteomes" id="UP001219525"/>
    </source>
</evidence>
<gene>
    <name evidence="1" type="ORF">GGX14DRAFT_528294</name>
</gene>
<proteinExistence type="predicted"/>
<comment type="caution">
    <text evidence="1">The sequence shown here is derived from an EMBL/GenBank/DDBJ whole genome shotgun (WGS) entry which is preliminary data.</text>
</comment>
<dbReference type="SUPFAM" id="SSF52047">
    <property type="entry name" value="RNI-like"/>
    <property type="match status" value="1"/>
</dbReference>
<evidence type="ECO:0008006" key="3">
    <source>
        <dbReference type="Google" id="ProtNLM"/>
    </source>
</evidence>
<reference evidence="1" key="1">
    <citation type="submission" date="2023-03" db="EMBL/GenBank/DDBJ databases">
        <title>Massive genome expansion in bonnet fungi (Mycena s.s.) driven by repeated elements and novel gene families across ecological guilds.</title>
        <authorList>
            <consortium name="Lawrence Berkeley National Laboratory"/>
            <person name="Harder C.B."/>
            <person name="Miyauchi S."/>
            <person name="Viragh M."/>
            <person name="Kuo A."/>
            <person name="Thoen E."/>
            <person name="Andreopoulos B."/>
            <person name="Lu D."/>
            <person name="Skrede I."/>
            <person name="Drula E."/>
            <person name="Henrissat B."/>
            <person name="Morin E."/>
            <person name="Kohler A."/>
            <person name="Barry K."/>
            <person name="LaButti K."/>
            <person name="Morin E."/>
            <person name="Salamov A."/>
            <person name="Lipzen A."/>
            <person name="Mereny Z."/>
            <person name="Hegedus B."/>
            <person name="Baldrian P."/>
            <person name="Stursova M."/>
            <person name="Weitz H."/>
            <person name="Taylor A."/>
            <person name="Grigoriev I.V."/>
            <person name="Nagy L.G."/>
            <person name="Martin F."/>
            <person name="Kauserud H."/>
        </authorList>
    </citation>
    <scope>NUCLEOTIDE SEQUENCE</scope>
    <source>
        <strain evidence="1">9144</strain>
    </source>
</reference>
<organism evidence="1 2">
    <name type="scientific">Mycena pura</name>
    <dbReference type="NCBI Taxonomy" id="153505"/>
    <lineage>
        <taxon>Eukaryota</taxon>
        <taxon>Fungi</taxon>
        <taxon>Dikarya</taxon>
        <taxon>Basidiomycota</taxon>
        <taxon>Agaricomycotina</taxon>
        <taxon>Agaricomycetes</taxon>
        <taxon>Agaricomycetidae</taxon>
        <taxon>Agaricales</taxon>
        <taxon>Marasmiineae</taxon>
        <taxon>Mycenaceae</taxon>
        <taxon>Mycena</taxon>
    </lineage>
</organism>
<name>A0AAD6XZV7_9AGAR</name>
<evidence type="ECO:0000313" key="1">
    <source>
        <dbReference type="EMBL" id="KAJ7192690.1"/>
    </source>
</evidence>
<accession>A0AAD6XZV7</accession>
<dbReference type="Proteomes" id="UP001219525">
    <property type="component" value="Unassembled WGS sequence"/>
</dbReference>
<keyword evidence="2" id="KW-1185">Reference proteome</keyword>
<dbReference type="AlphaFoldDB" id="A0AAD6XZV7"/>
<protein>
    <recommendedName>
        <fullName evidence="3">F-box domain-containing protein</fullName>
    </recommendedName>
</protein>